<comment type="caution">
    <text evidence="2">The sequence shown here is derived from an EMBL/GenBank/DDBJ whole genome shotgun (WGS) entry which is preliminary data.</text>
</comment>
<organism evidence="2 3">
    <name type="scientific">Apiospora phragmitis</name>
    <dbReference type="NCBI Taxonomy" id="2905665"/>
    <lineage>
        <taxon>Eukaryota</taxon>
        <taxon>Fungi</taxon>
        <taxon>Dikarya</taxon>
        <taxon>Ascomycota</taxon>
        <taxon>Pezizomycotina</taxon>
        <taxon>Sordariomycetes</taxon>
        <taxon>Xylariomycetidae</taxon>
        <taxon>Amphisphaeriales</taxon>
        <taxon>Apiosporaceae</taxon>
        <taxon>Apiospora</taxon>
    </lineage>
</organism>
<dbReference type="RefSeq" id="XP_066720149.1">
    <property type="nucleotide sequence ID" value="XM_066854294.1"/>
</dbReference>
<dbReference type="Proteomes" id="UP001480595">
    <property type="component" value="Unassembled WGS sequence"/>
</dbReference>
<proteinExistence type="predicted"/>
<dbReference type="EMBL" id="JAQQWL010000003">
    <property type="protein sequence ID" value="KAK8079078.1"/>
    <property type="molecule type" value="Genomic_DNA"/>
</dbReference>
<dbReference type="GeneID" id="92087357"/>
<evidence type="ECO:0000256" key="1">
    <source>
        <dbReference type="SAM" id="MobiDB-lite"/>
    </source>
</evidence>
<evidence type="ECO:0000313" key="2">
    <source>
        <dbReference type="EMBL" id="KAK8079078.1"/>
    </source>
</evidence>
<name>A0ABR1W6H3_9PEZI</name>
<reference evidence="2 3" key="1">
    <citation type="submission" date="2023-01" db="EMBL/GenBank/DDBJ databases">
        <title>Analysis of 21 Apiospora genomes using comparative genomics revels a genus with tremendous synthesis potential of carbohydrate active enzymes and secondary metabolites.</title>
        <authorList>
            <person name="Sorensen T."/>
        </authorList>
    </citation>
    <scope>NUCLEOTIDE SEQUENCE [LARGE SCALE GENOMIC DNA]</scope>
    <source>
        <strain evidence="2 3">CBS 135458</strain>
    </source>
</reference>
<feature type="compositionally biased region" description="Low complexity" evidence="1">
    <location>
        <begin position="254"/>
        <end position="277"/>
    </location>
</feature>
<protein>
    <submittedName>
        <fullName evidence="2">Uncharacterized protein</fullName>
    </submittedName>
</protein>
<sequence>MIELCITWATFWIRLRTRSVVTTARDDFKHATWAENEYKKDGYMEVVRENNDLVHAPNMAGDLLLAPVNAIKNSQGEPMLLSVFEKVYRISREDALDLLRYAHEKNDLTRHTEAAKLFTYMANYLDEYFSWRNIVSTTVKAKGGAQFKADLASLDTLLDSAIGVMLRIIRERRDGGPEGVQVEQHWPALERALVPVNQAVTGITNRYALDKDSRFRNETVRRAVHGFPTKSEFEMQEPPWMPSMLLPQPPPPSSMYQQNQSFQGQPTGPAPGQGQVPNYRTQAPPFNNFAQPPGYTGYNNFYPQANYYPGNGFDAGYVYNPNNAFAYNPEVGYPTPTGYPGQAAPRPQQQPMYGGGLKRRRKTPTGEGELKRARWSDDLEPQDFEPLVVKRPKIAAF</sequence>
<feature type="region of interest" description="Disordered" evidence="1">
    <location>
        <begin position="339"/>
        <end position="377"/>
    </location>
</feature>
<feature type="compositionally biased region" description="Low complexity" evidence="1">
    <location>
        <begin position="340"/>
        <end position="351"/>
    </location>
</feature>
<gene>
    <name evidence="2" type="ORF">PG994_002885</name>
</gene>
<feature type="region of interest" description="Disordered" evidence="1">
    <location>
        <begin position="247"/>
        <end position="277"/>
    </location>
</feature>
<keyword evidence="3" id="KW-1185">Reference proteome</keyword>
<feature type="compositionally biased region" description="Basic and acidic residues" evidence="1">
    <location>
        <begin position="368"/>
        <end position="377"/>
    </location>
</feature>
<evidence type="ECO:0000313" key="3">
    <source>
        <dbReference type="Proteomes" id="UP001480595"/>
    </source>
</evidence>
<accession>A0ABR1W6H3</accession>